<comment type="caution">
    <text evidence="2">The sequence shown here is derived from an EMBL/GenBank/DDBJ whole genome shotgun (WGS) entry which is preliminary data.</text>
</comment>
<feature type="region of interest" description="Disordered" evidence="1">
    <location>
        <begin position="16"/>
        <end position="42"/>
    </location>
</feature>
<evidence type="ECO:0000313" key="2">
    <source>
        <dbReference type="EMBL" id="GFN90741.1"/>
    </source>
</evidence>
<organism evidence="2 3">
    <name type="scientific">Plakobranchus ocellatus</name>
    <dbReference type="NCBI Taxonomy" id="259542"/>
    <lineage>
        <taxon>Eukaryota</taxon>
        <taxon>Metazoa</taxon>
        <taxon>Spiralia</taxon>
        <taxon>Lophotrochozoa</taxon>
        <taxon>Mollusca</taxon>
        <taxon>Gastropoda</taxon>
        <taxon>Heterobranchia</taxon>
        <taxon>Euthyneura</taxon>
        <taxon>Panpulmonata</taxon>
        <taxon>Sacoglossa</taxon>
        <taxon>Placobranchoidea</taxon>
        <taxon>Plakobranchidae</taxon>
        <taxon>Plakobranchus</taxon>
    </lineage>
</organism>
<feature type="compositionally biased region" description="Polar residues" evidence="1">
    <location>
        <begin position="29"/>
        <end position="42"/>
    </location>
</feature>
<dbReference type="AlphaFoldDB" id="A0AAV3Z8B0"/>
<evidence type="ECO:0000256" key="1">
    <source>
        <dbReference type="SAM" id="MobiDB-lite"/>
    </source>
</evidence>
<gene>
    <name evidence="2" type="ORF">PoB_001724700</name>
</gene>
<protein>
    <submittedName>
        <fullName evidence="2">Uncharacterized protein</fullName>
    </submittedName>
</protein>
<reference evidence="2 3" key="1">
    <citation type="journal article" date="2021" name="Elife">
        <title>Chloroplast acquisition without the gene transfer in kleptoplastic sea slugs, Plakobranchus ocellatus.</title>
        <authorList>
            <person name="Maeda T."/>
            <person name="Takahashi S."/>
            <person name="Yoshida T."/>
            <person name="Shimamura S."/>
            <person name="Takaki Y."/>
            <person name="Nagai Y."/>
            <person name="Toyoda A."/>
            <person name="Suzuki Y."/>
            <person name="Arimoto A."/>
            <person name="Ishii H."/>
            <person name="Satoh N."/>
            <person name="Nishiyama T."/>
            <person name="Hasebe M."/>
            <person name="Maruyama T."/>
            <person name="Minagawa J."/>
            <person name="Obokata J."/>
            <person name="Shigenobu S."/>
        </authorList>
    </citation>
    <scope>NUCLEOTIDE SEQUENCE [LARGE SCALE GENOMIC DNA]</scope>
</reference>
<proteinExistence type="predicted"/>
<dbReference type="Proteomes" id="UP000735302">
    <property type="component" value="Unassembled WGS sequence"/>
</dbReference>
<evidence type="ECO:0000313" key="3">
    <source>
        <dbReference type="Proteomes" id="UP000735302"/>
    </source>
</evidence>
<name>A0AAV3Z8B0_9GAST</name>
<keyword evidence="3" id="KW-1185">Reference proteome</keyword>
<dbReference type="EMBL" id="BLXT01002056">
    <property type="protein sequence ID" value="GFN90741.1"/>
    <property type="molecule type" value="Genomic_DNA"/>
</dbReference>
<sequence length="73" mass="8253">MWYKSGSMLEKVRFLQGRSMRPSPDVSEPLTNGQQVGARSKLPPTQVSGLLSQWQVPYQSQILVIHRTVTQLV</sequence>
<accession>A0AAV3Z8B0</accession>